<dbReference type="Pfam" id="PF01323">
    <property type="entry name" value="DSBA"/>
    <property type="match status" value="1"/>
</dbReference>
<proteinExistence type="predicted"/>
<reference evidence="7" key="1">
    <citation type="journal article" date="2014" name="Int. J. Syst. Evol. Microbiol.">
        <title>Complete genome sequence of Corynebacterium casei LMG S-19264T (=DSM 44701T), isolated from a smear-ripened cheese.</title>
        <authorList>
            <consortium name="US DOE Joint Genome Institute (JGI-PGF)"/>
            <person name="Walter F."/>
            <person name="Albersmeier A."/>
            <person name="Kalinowski J."/>
            <person name="Ruckert C."/>
        </authorList>
    </citation>
    <scope>NUCLEOTIDE SEQUENCE</scope>
    <source>
        <strain evidence="7">KCTC 32255</strain>
    </source>
</reference>
<evidence type="ECO:0000256" key="1">
    <source>
        <dbReference type="ARBA" id="ARBA00022729"/>
    </source>
</evidence>
<dbReference type="PANTHER" id="PTHR13887:SF14">
    <property type="entry name" value="DISULFIDE BOND FORMATION PROTEIN D"/>
    <property type="match status" value="1"/>
</dbReference>
<sequence length="243" mass="25336">MGTGKVVAMVAGIGLVAVGAGWFGQGMARKAVEGVVHDYILDHPEILPEAMERLQAKQTGSQLASVRQSVETPFPGAVLGNPRGSVTMVEFTDYACGYCRRSLPDVAELLKRNPDLRIVVRELPIIAETSPAAARMALAAAAQGRYAQFHDAMFAAGQIDRGSIEAAARSAGVDLVAAAKVAGSAPVEQELQRNFDLASKLGFSGTPSWIVGDRLIAGAVGVDQLAEAVEEARKAQGKNAPAG</sequence>
<keyword evidence="5" id="KW-0472">Membrane</keyword>
<evidence type="ECO:0000256" key="2">
    <source>
        <dbReference type="ARBA" id="ARBA00023002"/>
    </source>
</evidence>
<dbReference type="PANTHER" id="PTHR13887">
    <property type="entry name" value="GLUTATHIONE S-TRANSFERASE KAPPA"/>
    <property type="match status" value="1"/>
</dbReference>
<evidence type="ECO:0000259" key="6">
    <source>
        <dbReference type="PROSITE" id="PS51352"/>
    </source>
</evidence>
<organism evidence="7 8">
    <name type="scientific">Novosphingobium colocasiae</name>
    <dbReference type="NCBI Taxonomy" id="1256513"/>
    <lineage>
        <taxon>Bacteria</taxon>
        <taxon>Pseudomonadati</taxon>
        <taxon>Pseudomonadota</taxon>
        <taxon>Alphaproteobacteria</taxon>
        <taxon>Sphingomonadales</taxon>
        <taxon>Sphingomonadaceae</taxon>
        <taxon>Novosphingobium</taxon>
    </lineage>
</organism>
<comment type="caution">
    <text evidence="7">The sequence shown here is derived from an EMBL/GenBank/DDBJ whole genome shotgun (WGS) entry which is preliminary data.</text>
</comment>
<dbReference type="CDD" id="cd03023">
    <property type="entry name" value="DsbA_Com1_like"/>
    <property type="match status" value="1"/>
</dbReference>
<dbReference type="InterPro" id="IPR013766">
    <property type="entry name" value="Thioredoxin_domain"/>
</dbReference>
<dbReference type="Pfam" id="PF18312">
    <property type="entry name" value="ScsC_N"/>
    <property type="match status" value="1"/>
</dbReference>
<evidence type="ECO:0000313" key="7">
    <source>
        <dbReference type="EMBL" id="GGY92222.1"/>
    </source>
</evidence>
<dbReference type="Proteomes" id="UP000648075">
    <property type="component" value="Unassembled WGS sequence"/>
</dbReference>
<evidence type="ECO:0000256" key="4">
    <source>
        <dbReference type="ARBA" id="ARBA00023284"/>
    </source>
</evidence>
<gene>
    <name evidence="7" type="ORF">GCM10011614_03710</name>
</gene>
<dbReference type="InterPro" id="IPR036249">
    <property type="entry name" value="Thioredoxin-like_sf"/>
</dbReference>
<keyword evidence="3" id="KW-1015">Disulfide bond</keyword>
<keyword evidence="4" id="KW-0676">Redox-active center</keyword>
<dbReference type="InterPro" id="IPR001853">
    <property type="entry name" value="DSBA-like_thioredoxin_dom"/>
</dbReference>
<keyword evidence="8" id="KW-1185">Reference proteome</keyword>
<reference evidence="7" key="2">
    <citation type="submission" date="2020-09" db="EMBL/GenBank/DDBJ databases">
        <authorList>
            <person name="Sun Q."/>
            <person name="Kim S."/>
        </authorList>
    </citation>
    <scope>NUCLEOTIDE SEQUENCE</scope>
    <source>
        <strain evidence="7">KCTC 32255</strain>
    </source>
</reference>
<keyword evidence="1" id="KW-0732">Signal</keyword>
<dbReference type="PROSITE" id="PS51352">
    <property type="entry name" value="THIOREDOXIN_2"/>
    <property type="match status" value="1"/>
</dbReference>
<dbReference type="AlphaFoldDB" id="A0A918P9E4"/>
<dbReference type="SUPFAM" id="SSF52833">
    <property type="entry name" value="Thioredoxin-like"/>
    <property type="match status" value="1"/>
</dbReference>
<dbReference type="RefSeq" id="WP_189619381.1">
    <property type="nucleotide sequence ID" value="NZ_BMZA01000001.1"/>
</dbReference>
<feature type="transmembrane region" description="Helical" evidence="5">
    <location>
        <begin position="6"/>
        <end position="24"/>
    </location>
</feature>
<protein>
    <submittedName>
        <fullName evidence="7">Outer membrane protein</fullName>
    </submittedName>
</protein>
<name>A0A918P9E4_9SPHN</name>
<evidence type="ECO:0000256" key="3">
    <source>
        <dbReference type="ARBA" id="ARBA00023157"/>
    </source>
</evidence>
<dbReference type="InterPro" id="IPR041205">
    <property type="entry name" value="ScsC_N"/>
</dbReference>
<keyword evidence="2" id="KW-0560">Oxidoreductase</keyword>
<dbReference type="GO" id="GO:0016491">
    <property type="term" value="F:oxidoreductase activity"/>
    <property type="evidence" value="ECO:0007669"/>
    <property type="project" value="UniProtKB-KW"/>
</dbReference>
<dbReference type="EMBL" id="BMZA01000001">
    <property type="protein sequence ID" value="GGY92222.1"/>
    <property type="molecule type" value="Genomic_DNA"/>
</dbReference>
<evidence type="ECO:0000256" key="5">
    <source>
        <dbReference type="SAM" id="Phobius"/>
    </source>
</evidence>
<evidence type="ECO:0000313" key="8">
    <source>
        <dbReference type="Proteomes" id="UP000648075"/>
    </source>
</evidence>
<dbReference type="Gene3D" id="3.40.30.10">
    <property type="entry name" value="Glutaredoxin"/>
    <property type="match status" value="1"/>
</dbReference>
<keyword evidence="5" id="KW-0812">Transmembrane</keyword>
<feature type="domain" description="Thioredoxin" evidence="6">
    <location>
        <begin position="41"/>
        <end position="234"/>
    </location>
</feature>
<accession>A0A918P9E4</accession>
<keyword evidence="5" id="KW-1133">Transmembrane helix</keyword>